<evidence type="ECO:0000313" key="2">
    <source>
        <dbReference type="Proteomes" id="UP000483362"/>
    </source>
</evidence>
<accession>A0A6L5XG33</accession>
<gene>
    <name evidence="1" type="ORF">FYJ29_11910</name>
</gene>
<reference evidence="1 2" key="1">
    <citation type="submission" date="2019-08" db="EMBL/GenBank/DDBJ databases">
        <title>In-depth cultivation of the pig gut microbiome towards novel bacterial diversity and tailored functional studies.</title>
        <authorList>
            <person name="Wylensek D."/>
            <person name="Hitch T.C.A."/>
            <person name="Clavel T."/>
        </authorList>
    </citation>
    <scope>NUCLEOTIDE SEQUENCE [LARGE SCALE GENOMIC DNA]</scope>
    <source>
        <strain evidence="1 2">Oil-RF-744-WCA-WT-10</strain>
    </source>
</reference>
<name>A0A6L5XG33_9BACT</name>
<dbReference type="InterPro" id="IPR011990">
    <property type="entry name" value="TPR-like_helical_dom_sf"/>
</dbReference>
<dbReference type="EMBL" id="VULT01000022">
    <property type="protein sequence ID" value="MSS18453.1"/>
    <property type="molecule type" value="Genomic_DNA"/>
</dbReference>
<dbReference type="RefSeq" id="WP_154327652.1">
    <property type="nucleotide sequence ID" value="NZ_CP045696.1"/>
</dbReference>
<organism evidence="1 2">
    <name type="scientific">Sodaliphilus pleomorphus</name>
    <dbReference type="NCBI Taxonomy" id="2606626"/>
    <lineage>
        <taxon>Bacteria</taxon>
        <taxon>Pseudomonadati</taxon>
        <taxon>Bacteroidota</taxon>
        <taxon>Bacteroidia</taxon>
        <taxon>Bacteroidales</taxon>
        <taxon>Muribaculaceae</taxon>
        <taxon>Sodaliphilus</taxon>
    </lineage>
</organism>
<evidence type="ECO:0000313" key="1">
    <source>
        <dbReference type="EMBL" id="MSS18453.1"/>
    </source>
</evidence>
<proteinExistence type="predicted"/>
<dbReference type="InterPro" id="IPR041662">
    <property type="entry name" value="SusD-like_2"/>
</dbReference>
<dbReference type="Proteomes" id="UP000483362">
    <property type="component" value="Unassembled WGS sequence"/>
</dbReference>
<dbReference type="Pfam" id="PF12771">
    <property type="entry name" value="SusD-like_2"/>
    <property type="match status" value="1"/>
</dbReference>
<comment type="caution">
    <text evidence="1">The sequence shown here is derived from an EMBL/GenBank/DDBJ whole genome shotgun (WGS) entry which is preliminary data.</text>
</comment>
<dbReference type="AlphaFoldDB" id="A0A6L5XG33"/>
<dbReference type="Gene3D" id="1.25.40.390">
    <property type="match status" value="2"/>
</dbReference>
<dbReference type="SUPFAM" id="SSF48452">
    <property type="entry name" value="TPR-like"/>
    <property type="match status" value="1"/>
</dbReference>
<dbReference type="PROSITE" id="PS51257">
    <property type="entry name" value="PROKAR_LIPOPROTEIN"/>
    <property type="match status" value="1"/>
</dbReference>
<protein>
    <submittedName>
        <fullName evidence="1">SusD/RagB family nutrient-binding outer membrane lipoprotein</fullName>
    </submittedName>
</protein>
<keyword evidence="2" id="KW-1185">Reference proteome</keyword>
<sequence length="624" mass="70693">MRKYIYILLTTVVASLGATSCDDYLDVNKNTDAPDYVDGYLYLAGIEQSYQELYYDLRAIAPLTQMMGTSSYVSYALHYYSRNSDAAGQVWRMLYWSQGMNLENMINQSLEAQNWTLAGMGYIMKAYSWDVATKQHGEMPMKEAYEAGRLSHDYDYQPEIYAQIREWAKTGIELLQREDNSVYGSKISNNDYIYHGDKDKWIKFGYAVIVRNLASLTCKRDFKAKYYDEFIDACSKAFAGNADNATVEVGGGGADASESSYNNFWGPYRSNLSWSYFQHDYAVEVFTGTVPYYDANGDKVPVDSNTYCPYELASKQVICDTLEEAGHMDPRVFAKLATVDKDSLATIDDWMTLRKLHYYGGGFTGYSGPIGSAPSFFGRNHASNDDAEGNGRWLYRNDAPYILSTYAEMLFDKAEVQYKYGDKTEAFETWKQAIAADMEFTASYLVPGVAIQNSGTGAHQGDKITAATFKKIAQEYLDGPYVAGLPMSDFDLSHIMMQKFVALYPWGGGEVWVDQRKYMYDIAYSGDYPSNGNGWDKTTLNQKSDDDPTKVYKGYYLYPAQVQGRKGSYNDDNNGSPCFRLRPRYNSEYMWNLPSLQALRPIAGDAKDYQCSIPWFAYPGDMPQ</sequence>
<keyword evidence="1" id="KW-0449">Lipoprotein</keyword>